<evidence type="ECO:0000256" key="3">
    <source>
        <dbReference type="ARBA" id="ARBA00006828"/>
    </source>
</evidence>
<dbReference type="PROSITE" id="PS51717">
    <property type="entry name" value="G_VLIG"/>
    <property type="match status" value="1"/>
</dbReference>
<gene>
    <name evidence="11" type="primary">LOC107113753</name>
</gene>
<comment type="similarity">
    <text evidence="3">Belongs to the TRAFAC class dynamin-like GTPase superfamily. Very large inducible GTPase (VLIG) family.</text>
</comment>
<dbReference type="Pfam" id="PF25683">
    <property type="entry name" value="URGCP_GTPase"/>
    <property type="match status" value="1"/>
</dbReference>
<evidence type="ECO:0000256" key="6">
    <source>
        <dbReference type="ARBA" id="ARBA00023134"/>
    </source>
</evidence>
<sequence length="1433" mass="165319">MASKEPVNSLPKLQESSPEDRSKDSKKLTEAALKDIEEQLQKEKVQHEKAVKEWQNTVKIPSEGLKEPKETLREVIEKKLPQEAHSEKPVTRSENLSDHEILTWASGGLALQGIYQTTDITDLLELADFISILQQMKTSIKDEVHNPAVSVSASAAVEEGKVKIFPDLSLAFNSLLKALRESSQENLELLLLSIAHSAGYHVENNMFQCHLGSPEIDFMLMEMQEAHQKYLALCEKDAYRAQAYLIQMGMRISVDHKDVPPDEKNKRLAFMIDRMKNSLTNETAAVLRKHNTCNNWNLLERDLDYLIDGNYEATNYDQQKENVLRELTSIFQESNQSGNSECKDVNSNQDNIRKNKLNNEFFNLMTRLQLEQHYPNKMKMSDFHLIQKTSLFDNHPSTDQELPCYLLEKILMLDYRARYVAYKDDTSLQQGETNISDASEHLDDLDYIFEDASEGCPEVILSIQKSIHPMDVQMAIFYCADDFMRQYIATKLSFCQFALPLLVPIPCTSQIELPLWSFCLVRKQWQEKGSKCAEKLIYQVATPVVSFIRFSTSSSSKSQLLNNLLSKQKHSVFFHRHCKGSNINCLLMKGVVEIAWYCPGGKENDMFDTCIAFTNLHGDSKEHKQQVDFLQEIASVTVILLSENDWHGDSKTFLRELLRSPKPFIFLCTDKEQIVTNRHTRRVKIAGKNRNEAALIEELAQEIKSALTISNSCHSLETCAVVARKHGFLVDEDKKECKTGKAMAENTVNLLKDEHTLRGKSILLPLQGTLWHMWCEKDREQNHLQDHENMGLEQQISQINSAKQRIKQDQLNQAFPFSDLMKSLLTHLHSSSHNTKMYFLQWLKIFIANLSSDHLAELQEKYHDLWTQRLKGEHSDLHSKLEELSKEISESTFGLEHLLREVAQLYEVLDMLPQQNQVVHFLPQIAADLVVSGYPMELMDGDASHVPIKWISAIFDTLAEKLGDKKVFVLCVLGSQSTGKSTLLNTMFGLQFSVSPGRCTKGAFMQLVKVADELRPNLNFDYLLVVDTEGLRATKVENRTILNHDNELATFVIGLGNMTVINTFGENPSEIQDVLQIAVQAFLRMKKVNLSPSCLFVHQNAGEITTEEKNRESRRCLQQSLDEMTVTAAQQESCDVSCFSEVIQFDVNSHVYYFPHLWEGEPPMAPPNPSYSLKVQELKSRILLDGEKKSQQGLLKFSELKTHIQNLWQALLNETFVFSFRNTLEIAAYSRLENKYSKWTWQLRSFMLDYGHKLNIQIQNGKVHDIDKSSLKESIKNTYEDVKVDLEKHFKEDKYSNQIIQWKGNIKIKLDFLMEDLINKTFQNCEKLINLKKRQRRYEQRKSVYTDELLKKSKEVAQHCRDRELNESELRGYFNGMWKEWIAELSLPASHIKTLNIRTDMEHFLCEHFRNYVKVSRHSFFNKMRYLLKNFVS</sequence>
<keyword evidence="5" id="KW-0547">Nucleotide-binding</keyword>
<protein>
    <submittedName>
        <fullName evidence="11">Interferon-induced very large GTPase 1-like</fullName>
    </submittedName>
</protein>
<feature type="compositionally biased region" description="Basic and acidic residues" evidence="8">
    <location>
        <begin position="18"/>
        <end position="32"/>
    </location>
</feature>
<organism evidence="10 11">
    <name type="scientific">Gekko japonicus</name>
    <name type="common">Schlegel's Japanese gecko</name>
    <dbReference type="NCBI Taxonomy" id="146911"/>
    <lineage>
        <taxon>Eukaryota</taxon>
        <taxon>Metazoa</taxon>
        <taxon>Chordata</taxon>
        <taxon>Craniata</taxon>
        <taxon>Vertebrata</taxon>
        <taxon>Euteleostomi</taxon>
        <taxon>Lepidosauria</taxon>
        <taxon>Squamata</taxon>
        <taxon>Bifurcata</taxon>
        <taxon>Gekkota</taxon>
        <taxon>Gekkonidae</taxon>
        <taxon>Gekkoninae</taxon>
        <taxon>Gekko</taxon>
    </lineage>
</organism>
<evidence type="ECO:0000256" key="1">
    <source>
        <dbReference type="ARBA" id="ARBA00004123"/>
    </source>
</evidence>
<evidence type="ECO:0000256" key="4">
    <source>
        <dbReference type="ARBA" id="ARBA00022490"/>
    </source>
</evidence>
<evidence type="ECO:0000259" key="9">
    <source>
        <dbReference type="PROSITE" id="PS51717"/>
    </source>
</evidence>
<evidence type="ECO:0000256" key="2">
    <source>
        <dbReference type="ARBA" id="ARBA00004496"/>
    </source>
</evidence>
<dbReference type="InterPro" id="IPR057365">
    <property type="entry name" value="URGCP"/>
</dbReference>
<dbReference type="InterPro" id="IPR030383">
    <property type="entry name" value="G_VLIG_dom"/>
</dbReference>
<reference evidence="11" key="1">
    <citation type="submission" date="2025-08" db="UniProtKB">
        <authorList>
            <consortium name="RefSeq"/>
        </authorList>
    </citation>
    <scope>IDENTIFICATION</scope>
</reference>
<evidence type="ECO:0000313" key="10">
    <source>
        <dbReference type="Proteomes" id="UP000694871"/>
    </source>
</evidence>
<dbReference type="InterPro" id="IPR027417">
    <property type="entry name" value="P-loop_NTPase"/>
</dbReference>
<accession>A0ABM1KA66</accession>
<dbReference type="Gene3D" id="3.40.50.300">
    <property type="entry name" value="P-loop containing nucleotide triphosphate hydrolases"/>
    <property type="match status" value="1"/>
</dbReference>
<feature type="region of interest" description="Disordered" evidence="8">
    <location>
        <begin position="1"/>
        <end position="32"/>
    </location>
</feature>
<dbReference type="PANTHER" id="PTHR22796:SF6">
    <property type="entry name" value="INTERFERON-INDUCED VERY LARGE GTPASE 1-RELATED"/>
    <property type="match status" value="1"/>
</dbReference>
<dbReference type="RefSeq" id="XP_015270603.1">
    <property type="nucleotide sequence ID" value="XM_015415117.1"/>
</dbReference>
<dbReference type="GeneID" id="107113753"/>
<keyword evidence="6" id="KW-0342">GTP-binding</keyword>
<evidence type="ECO:0000313" key="11">
    <source>
        <dbReference type="RefSeq" id="XP_015270603.1"/>
    </source>
</evidence>
<dbReference type="InterPro" id="IPR058641">
    <property type="entry name" value="GVIN1_dom"/>
</dbReference>
<dbReference type="PANTHER" id="PTHR22796">
    <property type="entry name" value="URG4-RELATED"/>
    <property type="match status" value="1"/>
</dbReference>
<evidence type="ECO:0000256" key="5">
    <source>
        <dbReference type="ARBA" id="ARBA00022741"/>
    </source>
</evidence>
<keyword evidence="4" id="KW-0963">Cytoplasm</keyword>
<dbReference type="Proteomes" id="UP000694871">
    <property type="component" value="Unplaced"/>
</dbReference>
<evidence type="ECO:0000256" key="8">
    <source>
        <dbReference type="SAM" id="MobiDB-lite"/>
    </source>
</evidence>
<dbReference type="SUPFAM" id="SSF52540">
    <property type="entry name" value="P-loop containing nucleoside triphosphate hydrolases"/>
    <property type="match status" value="1"/>
</dbReference>
<proteinExistence type="inferred from homology"/>
<keyword evidence="7" id="KW-0539">Nucleus</keyword>
<name>A0ABM1KA66_GEKJA</name>
<keyword evidence="10" id="KW-1185">Reference proteome</keyword>
<feature type="domain" description="VLIG-type G" evidence="9">
    <location>
        <begin position="964"/>
        <end position="1205"/>
    </location>
</feature>
<evidence type="ECO:0000256" key="7">
    <source>
        <dbReference type="ARBA" id="ARBA00023242"/>
    </source>
</evidence>
<dbReference type="Pfam" id="PF25974">
    <property type="entry name" value="URGCP_9th"/>
    <property type="match status" value="1"/>
</dbReference>
<comment type="subcellular location">
    <subcellularLocation>
        <location evidence="2">Cytoplasm</location>
    </subcellularLocation>
    <subcellularLocation>
        <location evidence="1">Nucleus</location>
    </subcellularLocation>
</comment>
<dbReference type="Pfam" id="PF25496">
    <property type="entry name" value="URGCP"/>
    <property type="match status" value="1"/>
</dbReference>